<protein>
    <submittedName>
        <fullName evidence="2">Clavaminate synthase-like protein</fullName>
    </submittedName>
</protein>
<feature type="domain" description="JmjC" evidence="1">
    <location>
        <begin position="115"/>
        <end position="295"/>
    </location>
</feature>
<name>A0A6A5KHA4_9PLEO</name>
<dbReference type="Pfam" id="PF13621">
    <property type="entry name" value="Cupin_8"/>
    <property type="match status" value="1"/>
</dbReference>
<dbReference type="PANTHER" id="PTHR12461:SF105">
    <property type="entry name" value="HYPOXIA-INDUCIBLE FACTOR 1-ALPHA INHIBITOR"/>
    <property type="match status" value="1"/>
</dbReference>
<dbReference type="PROSITE" id="PS51184">
    <property type="entry name" value="JMJC"/>
    <property type="match status" value="1"/>
</dbReference>
<accession>A0A6A5KHA4</accession>
<dbReference type="OrthoDB" id="263283at2759"/>
<dbReference type="InterPro" id="IPR041667">
    <property type="entry name" value="Cupin_8"/>
</dbReference>
<dbReference type="InterPro" id="IPR003347">
    <property type="entry name" value="JmjC_dom"/>
</dbReference>
<dbReference type="SMART" id="SM00558">
    <property type="entry name" value="JmjC"/>
    <property type="match status" value="1"/>
</dbReference>
<organism evidence="2 3">
    <name type="scientific">Decorospora gaudefroyi</name>
    <dbReference type="NCBI Taxonomy" id="184978"/>
    <lineage>
        <taxon>Eukaryota</taxon>
        <taxon>Fungi</taxon>
        <taxon>Dikarya</taxon>
        <taxon>Ascomycota</taxon>
        <taxon>Pezizomycotina</taxon>
        <taxon>Dothideomycetes</taxon>
        <taxon>Pleosporomycetidae</taxon>
        <taxon>Pleosporales</taxon>
        <taxon>Pleosporineae</taxon>
        <taxon>Pleosporaceae</taxon>
        <taxon>Decorospora</taxon>
    </lineage>
</organism>
<evidence type="ECO:0000313" key="3">
    <source>
        <dbReference type="Proteomes" id="UP000800040"/>
    </source>
</evidence>
<sequence length="295" mass="33438">MHNYVARATRRIQIRLSKKKRPFLILKATEYLDKKKRIRIPGLDAERPALFSRAFDHIPAIGKWFTNESQYRYPSELKTAYLEQYGDAIVPLELTRSSPDDNAPNATFDRFEAPLSLLLKDMTDNEPRDTRLYLAQHSLADLPEGLNADLPTPTDFLSSLHSRGDIYASSLWMGRPPTRTPLHRDPNPNLFVQLAGKKTVRMLRPAAGRVMYETVRQQIDQAGGTANMRGEEMMQGREMEALEAAVWSDEVGKGGTLGYHAELRSGDALYIPNGWWHAVRGVGKGANASVNWWFR</sequence>
<reference evidence="2" key="1">
    <citation type="submission" date="2020-01" db="EMBL/GenBank/DDBJ databases">
        <authorList>
            <consortium name="DOE Joint Genome Institute"/>
            <person name="Haridas S."/>
            <person name="Albert R."/>
            <person name="Binder M."/>
            <person name="Bloem J."/>
            <person name="Labutti K."/>
            <person name="Salamov A."/>
            <person name="Andreopoulos B."/>
            <person name="Baker S.E."/>
            <person name="Barry K."/>
            <person name="Bills G."/>
            <person name="Bluhm B.H."/>
            <person name="Cannon C."/>
            <person name="Castanera R."/>
            <person name="Culley D.E."/>
            <person name="Daum C."/>
            <person name="Ezra D."/>
            <person name="Gonzalez J.B."/>
            <person name="Henrissat B."/>
            <person name="Kuo A."/>
            <person name="Liang C."/>
            <person name="Lipzen A."/>
            <person name="Lutzoni F."/>
            <person name="Magnuson J."/>
            <person name="Mondo S."/>
            <person name="Nolan M."/>
            <person name="Ohm R."/>
            <person name="Pangilinan J."/>
            <person name="Park H.-J."/>
            <person name="Ramirez L."/>
            <person name="Alfaro M."/>
            <person name="Sun H."/>
            <person name="Tritt A."/>
            <person name="Yoshinaga Y."/>
            <person name="Zwiers L.-H."/>
            <person name="Turgeon B.G."/>
            <person name="Goodwin S.B."/>
            <person name="Spatafora J.W."/>
            <person name="Crous P.W."/>
            <person name="Grigoriev I.V."/>
        </authorList>
    </citation>
    <scope>NUCLEOTIDE SEQUENCE</scope>
    <source>
        <strain evidence="2">P77</strain>
    </source>
</reference>
<dbReference type="PANTHER" id="PTHR12461">
    <property type="entry name" value="HYPOXIA-INDUCIBLE FACTOR 1 ALPHA INHIBITOR-RELATED"/>
    <property type="match status" value="1"/>
</dbReference>
<dbReference type="EMBL" id="ML975286">
    <property type="protein sequence ID" value="KAF1835520.1"/>
    <property type="molecule type" value="Genomic_DNA"/>
</dbReference>
<dbReference type="Proteomes" id="UP000800040">
    <property type="component" value="Unassembled WGS sequence"/>
</dbReference>
<evidence type="ECO:0000313" key="2">
    <source>
        <dbReference type="EMBL" id="KAF1835520.1"/>
    </source>
</evidence>
<dbReference type="AlphaFoldDB" id="A0A6A5KHA4"/>
<evidence type="ECO:0000259" key="1">
    <source>
        <dbReference type="PROSITE" id="PS51184"/>
    </source>
</evidence>
<proteinExistence type="predicted"/>
<dbReference type="Gene3D" id="2.60.120.650">
    <property type="entry name" value="Cupin"/>
    <property type="match status" value="1"/>
</dbReference>
<keyword evidence="3" id="KW-1185">Reference proteome</keyword>
<dbReference type="SUPFAM" id="SSF51197">
    <property type="entry name" value="Clavaminate synthase-like"/>
    <property type="match status" value="1"/>
</dbReference>
<gene>
    <name evidence="2" type="ORF">BDW02DRAFT_597273</name>
</gene>